<dbReference type="Pfam" id="PF11149">
    <property type="entry name" value="DUF2924"/>
    <property type="match status" value="1"/>
</dbReference>
<dbReference type="Proteomes" id="UP000445696">
    <property type="component" value="Unassembled WGS sequence"/>
</dbReference>
<proteinExistence type="predicted"/>
<reference evidence="1 2" key="1">
    <citation type="journal article" date="2014" name="Int. J. Syst. Evol. Microbiol.">
        <title>Sneathiella chungangensis sp. nov., isolated from a marine sand, and emended description of the genus Sneathiella.</title>
        <authorList>
            <person name="Siamphan C."/>
            <person name="Kim H."/>
            <person name="Lee J.S."/>
            <person name="Kim W."/>
        </authorList>
    </citation>
    <scope>NUCLEOTIDE SEQUENCE [LARGE SCALE GENOMIC DNA]</scope>
    <source>
        <strain evidence="1 2">KCTC 32476</strain>
    </source>
</reference>
<dbReference type="RefSeq" id="WP_161339115.1">
    <property type="nucleotide sequence ID" value="NZ_JBHSDG010000004.1"/>
</dbReference>
<accession>A0A845MH41</accession>
<evidence type="ECO:0000313" key="2">
    <source>
        <dbReference type="Proteomes" id="UP000445696"/>
    </source>
</evidence>
<protein>
    <submittedName>
        <fullName evidence="1">DUF2924 domain-containing protein</fullName>
    </submittedName>
</protein>
<gene>
    <name evidence="1" type="ORF">GQF03_09950</name>
</gene>
<name>A0A845MH41_9PROT</name>
<dbReference type="AlphaFoldDB" id="A0A845MH41"/>
<organism evidence="1 2">
    <name type="scientific">Sneathiella chungangensis</name>
    <dbReference type="NCBI Taxonomy" id="1418234"/>
    <lineage>
        <taxon>Bacteria</taxon>
        <taxon>Pseudomonadati</taxon>
        <taxon>Pseudomonadota</taxon>
        <taxon>Alphaproteobacteria</taxon>
        <taxon>Sneathiellales</taxon>
        <taxon>Sneathiellaceae</taxon>
        <taxon>Sneathiella</taxon>
    </lineage>
</organism>
<dbReference type="EMBL" id="WTVA01000004">
    <property type="protein sequence ID" value="MZR22656.1"/>
    <property type="molecule type" value="Genomic_DNA"/>
</dbReference>
<evidence type="ECO:0000313" key="1">
    <source>
        <dbReference type="EMBL" id="MZR22656.1"/>
    </source>
</evidence>
<dbReference type="InterPro" id="IPR021322">
    <property type="entry name" value="DUF2924"/>
</dbReference>
<sequence length="137" mass="15339">MANISSECQLSRDNLIDAWIEAYSGPPPKGLSTRLLRYAIHYNRQAKEYGGLRKSTLRQLGRYVPAPHKTSPAIETPTATAKPMPGTRLVREWRGRTHMVDVRSDGFLYEGKSFGSLSEVARTITGARWSGPRFFGL</sequence>
<comment type="caution">
    <text evidence="1">The sequence shown here is derived from an EMBL/GenBank/DDBJ whole genome shotgun (WGS) entry which is preliminary data.</text>
</comment>
<dbReference type="OrthoDB" id="284135at2"/>
<keyword evidence="2" id="KW-1185">Reference proteome</keyword>